<sequence length="160" mass="19305">MDINERIGILDRKIRIINDNSSKKKWYFWVKKAFMSIYGFEFQGDNLYIARKNLFLSFIEYYLNKFNRKPSQKKQKEIAEIISWNFWQMDGLKFVIPFSCEKKSKQIDLFDQNKFNFLKCEACHKNNNTNHLGISSKINLWQENLQENILEFKKILNKGV</sequence>
<dbReference type="AlphaFoldDB" id="A0A449A5M5"/>
<dbReference type="EMBL" id="LR214951">
    <property type="protein sequence ID" value="VEU59529.1"/>
    <property type="molecule type" value="Genomic_DNA"/>
</dbReference>
<name>A0A449A5M5_9BACT</name>
<protein>
    <submittedName>
        <fullName evidence="1">Uncharacterized protein</fullName>
    </submittedName>
</protein>
<evidence type="ECO:0000313" key="2">
    <source>
        <dbReference type="Proteomes" id="UP000289440"/>
    </source>
</evidence>
<dbReference type="OrthoDB" id="9813673at2"/>
<dbReference type="RefSeq" id="WP_129719914.1">
    <property type="nucleotide sequence ID" value="NZ_LR214951.1"/>
</dbReference>
<dbReference type="REBASE" id="298406">
    <property type="entry name" value="M.Mne10166ORF507P"/>
</dbReference>
<dbReference type="Proteomes" id="UP000289440">
    <property type="component" value="Chromosome"/>
</dbReference>
<keyword evidence="2" id="KW-1185">Reference proteome</keyword>
<organism evidence="1 2">
    <name type="scientific">Mesomycoplasma neurolyticum</name>
    <dbReference type="NCBI Taxonomy" id="2120"/>
    <lineage>
        <taxon>Bacteria</taxon>
        <taxon>Bacillati</taxon>
        <taxon>Mycoplasmatota</taxon>
        <taxon>Mycoplasmoidales</taxon>
        <taxon>Metamycoplasmataceae</taxon>
        <taxon>Mesomycoplasma</taxon>
    </lineage>
</organism>
<dbReference type="KEGG" id="mnu:NCTC10166_00507"/>
<accession>A0A449A5M5</accession>
<proteinExistence type="predicted"/>
<gene>
    <name evidence="1" type="ORF">NCTC10166_00507</name>
</gene>
<reference evidence="1 2" key="1">
    <citation type="submission" date="2019-01" db="EMBL/GenBank/DDBJ databases">
        <authorList>
            <consortium name="Pathogen Informatics"/>
        </authorList>
    </citation>
    <scope>NUCLEOTIDE SEQUENCE [LARGE SCALE GENOMIC DNA]</scope>
    <source>
        <strain evidence="1 2">NCTC10166</strain>
    </source>
</reference>
<evidence type="ECO:0000313" key="1">
    <source>
        <dbReference type="EMBL" id="VEU59529.1"/>
    </source>
</evidence>